<keyword evidence="2" id="KW-1185">Reference proteome</keyword>
<dbReference type="KEGG" id="vg:40079965"/>
<protein>
    <submittedName>
        <fullName evidence="1">Uncharacterized protein</fullName>
    </submittedName>
</protein>
<accession>A0A0U3TNA9</accession>
<organism evidence="1 2">
    <name type="scientific">Arthrobacter phage Tank</name>
    <dbReference type="NCBI Taxonomy" id="1772319"/>
    <lineage>
        <taxon>Viruses</taxon>
        <taxon>Duplodnaviria</taxon>
        <taxon>Heunggongvirae</taxon>
        <taxon>Uroviricota</taxon>
        <taxon>Caudoviricetes</taxon>
        <taxon>Tankvirus</taxon>
        <taxon>Tankvirus tank</taxon>
    </lineage>
</organism>
<dbReference type="EMBL" id="KU160669">
    <property type="protein sequence ID" value="ALY10585.1"/>
    <property type="molecule type" value="Genomic_DNA"/>
</dbReference>
<evidence type="ECO:0000313" key="2">
    <source>
        <dbReference type="Proteomes" id="UP000224284"/>
    </source>
</evidence>
<reference evidence="1 2" key="1">
    <citation type="submission" date="2015-11" db="EMBL/GenBank/DDBJ databases">
        <authorList>
            <person name="Menninger J.E."/>
            <person name="Lamey M.E."/>
            <person name="Lindemann J.M."/>
            <person name="Martynyuk T."/>
            <person name="Mele F.E."/>
            <person name="Nabua C.T."/>
            <person name="Napoli C.K."/>
            <person name="Santiago L.M."/>
            <person name="Sweetman A.T."/>
            <person name="Weinstein J.L."/>
            <person name="Barrett N.A."/>
            <person name="Buerkert T.R."/>
            <person name="Cautela J.A."/>
            <person name="Egan M.S."/>
            <person name="Erb J.E."/>
            <person name="Garrigan K.E."/>
            <person name="Hagan D.J."/>
            <person name="Hartwell M.C."/>
            <person name="Hyduchak K.M."/>
            <person name="Jacob A.E."/>
            <person name="DeNigris D.M."/>
            <person name="London S.C."/>
            <person name="King-Smith C."/>
            <person name="Lee-Soety J.Y."/>
            <person name="Bradley K.W."/>
            <person name="Asai D.J."/>
            <person name="Bowman C.A."/>
            <person name="Russell D.A."/>
            <person name="Pope W.H."/>
            <person name="Jacobs-Sera D."/>
            <person name="Hendrix R.W."/>
            <person name="Hatfull G.F."/>
        </authorList>
    </citation>
    <scope>NUCLEOTIDE SEQUENCE [LARGE SCALE GENOMIC DNA]</scope>
</reference>
<sequence length="58" mass="6245">MRVTVKALVELTVETQHPRAYTAEGLAADVGEVAIPYIMSEYGEGAVVVMTVSPVHEE</sequence>
<proteinExistence type="predicted"/>
<name>A0A0U3TNA9_9CAUD</name>
<dbReference type="GeneID" id="40079965"/>
<dbReference type="RefSeq" id="YP_009604075.1">
    <property type="nucleotide sequence ID" value="NC_041961.1"/>
</dbReference>
<evidence type="ECO:0000313" key="1">
    <source>
        <dbReference type="EMBL" id="ALY10585.1"/>
    </source>
</evidence>
<gene>
    <name evidence="1" type="primary">50</name>
    <name evidence="1" type="ORF">TANK_50</name>
</gene>
<dbReference type="Proteomes" id="UP000224284">
    <property type="component" value="Segment"/>
</dbReference>